<dbReference type="InterPro" id="IPR036691">
    <property type="entry name" value="Endo/exonu/phosph_ase_sf"/>
</dbReference>
<reference evidence="3" key="1">
    <citation type="submission" date="2020-06" db="EMBL/GenBank/DDBJ databases">
        <authorList>
            <person name="Li T."/>
            <person name="Hu X."/>
            <person name="Zhang T."/>
            <person name="Song X."/>
            <person name="Zhang H."/>
            <person name="Dai N."/>
            <person name="Sheng W."/>
            <person name="Hou X."/>
            <person name="Wei L."/>
        </authorList>
    </citation>
    <scope>NUCLEOTIDE SEQUENCE</scope>
    <source>
        <strain evidence="3">KEN1</strain>
        <tissue evidence="3">Leaf</tissue>
    </source>
</reference>
<dbReference type="SUPFAM" id="SSF56219">
    <property type="entry name" value="DNase I-like"/>
    <property type="match status" value="1"/>
</dbReference>
<dbReference type="Gene3D" id="3.60.10.10">
    <property type="entry name" value="Endonuclease/exonuclease/phosphatase"/>
    <property type="match status" value="1"/>
</dbReference>
<proteinExistence type="predicted"/>
<dbReference type="InterPro" id="IPR005135">
    <property type="entry name" value="Endo/exonuclease/phosphatase"/>
</dbReference>
<sequence>MTEGRVAGHSEHAYKQVDQANNVGFTPGTKAADRVGGSDSRSGLNLRAGLQRRAEEATSTASSETQIPGMVELESDDQMQIKRQMAAVEGDSQGEPVTSPAQQTDPMLVDKGLVWVSVVFSTTTRRGVGFRRRGIRGAGRRGAVARKRGRPIDFLEFGVEEVRDTKRRHLMDEDSDIISAEAAPAGRHEVAWNCQGLGSPWTIRSLAELIRLHNPVLIFLSETKCKKRKCDILKERFNMFRVNVDSKGKSGGLILLWRKDMNVILHSFSDAHIDVGVASEDGSGGWRFIEIYGHPEATHRGNTWHLLRTLSSASLRPWLCIGDFNEILNPHEKNWWTAT</sequence>
<evidence type="ECO:0000256" key="1">
    <source>
        <dbReference type="SAM" id="MobiDB-lite"/>
    </source>
</evidence>
<dbReference type="AlphaFoldDB" id="A0AAW2VXN4"/>
<name>A0AAW2VXN4_9LAMI</name>
<dbReference type="EMBL" id="JACGWN010000009">
    <property type="protein sequence ID" value="KAL0433823.1"/>
    <property type="molecule type" value="Genomic_DNA"/>
</dbReference>
<dbReference type="PANTHER" id="PTHR35218">
    <property type="entry name" value="RNASE H DOMAIN-CONTAINING PROTEIN"/>
    <property type="match status" value="1"/>
</dbReference>
<reference evidence="3" key="2">
    <citation type="journal article" date="2024" name="Plant">
        <title>Genomic evolution and insights into agronomic trait innovations of Sesamum species.</title>
        <authorList>
            <person name="Miao H."/>
            <person name="Wang L."/>
            <person name="Qu L."/>
            <person name="Liu H."/>
            <person name="Sun Y."/>
            <person name="Le M."/>
            <person name="Wang Q."/>
            <person name="Wei S."/>
            <person name="Zheng Y."/>
            <person name="Lin W."/>
            <person name="Duan Y."/>
            <person name="Cao H."/>
            <person name="Xiong S."/>
            <person name="Wang X."/>
            <person name="Wei L."/>
            <person name="Li C."/>
            <person name="Ma Q."/>
            <person name="Ju M."/>
            <person name="Zhao R."/>
            <person name="Li G."/>
            <person name="Mu C."/>
            <person name="Tian Q."/>
            <person name="Mei H."/>
            <person name="Zhang T."/>
            <person name="Gao T."/>
            <person name="Zhang H."/>
        </authorList>
    </citation>
    <scope>NUCLEOTIDE SEQUENCE</scope>
    <source>
        <strain evidence="3">KEN1</strain>
    </source>
</reference>
<dbReference type="PANTHER" id="PTHR35218:SF9">
    <property type="entry name" value="ENDONUCLEASE_EXONUCLEASE_PHOSPHATASE DOMAIN-CONTAINING PROTEIN"/>
    <property type="match status" value="1"/>
</dbReference>
<dbReference type="Pfam" id="PF03372">
    <property type="entry name" value="Exo_endo_phos"/>
    <property type="match status" value="1"/>
</dbReference>
<comment type="caution">
    <text evidence="3">The sequence shown here is derived from an EMBL/GenBank/DDBJ whole genome shotgun (WGS) entry which is preliminary data.</text>
</comment>
<feature type="domain" description="Endonuclease/exonuclease/phosphatase" evidence="2">
    <location>
        <begin position="191"/>
        <end position="336"/>
    </location>
</feature>
<evidence type="ECO:0000259" key="2">
    <source>
        <dbReference type="Pfam" id="PF03372"/>
    </source>
</evidence>
<organism evidence="3">
    <name type="scientific">Sesamum latifolium</name>
    <dbReference type="NCBI Taxonomy" id="2727402"/>
    <lineage>
        <taxon>Eukaryota</taxon>
        <taxon>Viridiplantae</taxon>
        <taxon>Streptophyta</taxon>
        <taxon>Embryophyta</taxon>
        <taxon>Tracheophyta</taxon>
        <taxon>Spermatophyta</taxon>
        <taxon>Magnoliopsida</taxon>
        <taxon>eudicotyledons</taxon>
        <taxon>Gunneridae</taxon>
        <taxon>Pentapetalae</taxon>
        <taxon>asterids</taxon>
        <taxon>lamiids</taxon>
        <taxon>Lamiales</taxon>
        <taxon>Pedaliaceae</taxon>
        <taxon>Sesamum</taxon>
    </lineage>
</organism>
<gene>
    <name evidence="3" type="ORF">Slati_2716600</name>
</gene>
<feature type="region of interest" description="Disordered" evidence="1">
    <location>
        <begin position="1"/>
        <end position="70"/>
    </location>
</feature>
<evidence type="ECO:0000313" key="3">
    <source>
        <dbReference type="EMBL" id="KAL0433823.1"/>
    </source>
</evidence>
<feature type="compositionally biased region" description="Basic and acidic residues" evidence="1">
    <location>
        <begin position="1"/>
        <end position="15"/>
    </location>
</feature>
<protein>
    <recommendedName>
        <fullName evidence="2">Endonuclease/exonuclease/phosphatase domain-containing protein</fullName>
    </recommendedName>
</protein>
<dbReference type="GO" id="GO:0003824">
    <property type="term" value="F:catalytic activity"/>
    <property type="evidence" value="ECO:0007669"/>
    <property type="project" value="InterPro"/>
</dbReference>
<accession>A0AAW2VXN4</accession>